<organism evidence="4 5">
    <name type="scientific">Azohydromonas lata</name>
    <dbReference type="NCBI Taxonomy" id="45677"/>
    <lineage>
        <taxon>Bacteria</taxon>
        <taxon>Pseudomonadati</taxon>
        <taxon>Pseudomonadota</taxon>
        <taxon>Betaproteobacteria</taxon>
        <taxon>Burkholderiales</taxon>
        <taxon>Sphaerotilaceae</taxon>
        <taxon>Azohydromonas</taxon>
    </lineage>
</organism>
<dbReference type="EMBL" id="JAXOJX010000044">
    <property type="protein sequence ID" value="MDZ5459473.1"/>
    <property type="molecule type" value="Genomic_DNA"/>
</dbReference>
<dbReference type="Pfam" id="PF00501">
    <property type="entry name" value="AMP-binding"/>
    <property type="match status" value="1"/>
</dbReference>
<evidence type="ECO:0000259" key="2">
    <source>
        <dbReference type="Pfam" id="PF00501"/>
    </source>
</evidence>
<feature type="domain" description="ApeI dehydratase-like" evidence="3">
    <location>
        <begin position="463"/>
        <end position="556"/>
    </location>
</feature>
<evidence type="ECO:0000313" key="4">
    <source>
        <dbReference type="EMBL" id="MDZ5459473.1"/>
    </source>
</evidence>
<dbReference type="InterPro" id="IPR042099">
    <property type="entry name" value="ANL_N_sf"/>
</dbReference>
<keyword evidence="1" id="KW-0436">Ligase</keyword>
<dbReference type="SUPFAM" id="SSF56801">
    <property type="entry name" value="Acetyl-CoA synthetase-like"/>
    <property type="match status" value="1"/>
</dbReference>
<dbReference type="RefSeq" id="WP_322467193.1">
    <property type="nucleotide sequence ID" value="NZ_JAXOJX010000044.1"/>
</dbReference>
<sequence length="565" mass="60456">MAEWLNLARLAAQPMPALRPVAWRDGAWLARADFLVAVQAWQAAFQGQPGLRFALYFEDSFDFAAALFGAWHAGKRPSLPGDAQPATLQRLCAEVDGLAGNLPNALRAQSGAVAELAPLDPATTTLHVHTSGSAGEPVAILKRLDQLEAEIAALQAAFGAELDAQGAALVAATVSHQHIYGLLFQVLWPLAAGRPFVARRLDYPEQVAALPGAGPCALVSSPAHLRRLPATADWPAVQARLRAVFSSGGPLPAEAAQQSLQWLGHSPTEVYGSSETGGIAWRRRALQGETWQALPGVEWRIEDGLLGVRSDRLADAAQWWRTTDRVRPGPNGGFELLGRADRIVKVEEKRISLDALERALLRGGELAEVRVLLLPAALGGRLAVVGVLTAAGRALLQTQGKRALNERLRAALLDEVERVALPRRWRYVATLPSDTQGKCTEAALASLFQPAMPAPRWLERTPARARVELLLDAGLRVFDGHFPGAPILPGVAQIDWAVALGRECFALAGGFQRADALKFQRPLLPGMTVELLLEHVAGSGVLAFRYTSADGTHAGGRLVFGAADV</sequence>
<dbReference type="InterPro" id="IPR045851">
    <property type="entry name" value="AMP-bd_C_sf"/>
</dbReference>
<dbReference type="Pfam" id="PF22818">
    <property type="entry name" value="ApeI-like"/>
    <property type="match status" value="1"/>
</dbReference>
<dbReference type="Gene3D" id="3.30.300.30">
    <property type="match status" value="1"/>
</dbReference>
<evidence type="ECO:0000259" key="3">
    <source>
        <dbReference type="Pfam" id="PF22818"/>
    </source>
</evidence>
<dbReference type="InterPro" id="IPR050237">
    <property type="entry name" value="ATP-dep_AMP-bd_enzyme"/>
</dbReference>
<dbReference type="InterPro" id="IPR000873">
    <property type="entry name" value="AMP-dep_synth/lig_dom"/>
</dbReference>
<dbReference type="PANTHER" id="PTHR43767">
    <property type="entry name" value="LONG-CHAIN-FATTY-ACID--COA LIGASE"/>
    <property type="match status" value="1"/>
</dbReference>
<accession>A0ABU5IKQ0</accession>
<dbReference type="SUPFAM" id="SSF54637">
    <property type="entry name" value="Thioesterase/thiol ester dehydrase-isomerase"/>
    <property type="match status" value="1"/>
</dbReference>
<dbReference type="InterPro" id="IPR029069">
    <property type="entry name" value="HotDog_dom_sf"/>
</dbReference>
<gene>
    <name evidence="4" type="ORF">SM757_23105</name>
</gene>
<dbReference type="Gene3D" id="3.10.129.10">
    <property type="entry name" value="Hotdog Thioesterase"/>
    <property type="match status" value="1"/>
</dbReference>
<feature type="domain" description="AMP-dependent synthetase/ligase" evidence="2">
    <location>
        <begin position="113"/>
        <end position="303"/>
    </location>
</feature>
<proteinExistence type="predicted"/>
<dbReference type="PANTHER" id="PTHR43767:SF8">
    <property type="entry name" value="LONG-CHAIN-FATTY-ACID--COA LIGASE"/>
    <property type="match status" value="1"/>
</dbReference>
<reference evidence="4 5" key="1">
    <citation type="submission" date="2023-11" db="EMBL/GenBank/DDBJ databases">
        <title>Draft genome of Azohydromonas lata strain H1 (DSM1123), a polyhydroxyalkanoate producer.</title>
        <authorList>
            <person name="Traversa D."/>
            <person name="D'Addabbo P."/>
            <person name="Pazzani C."/>
            <person name="Manzari C."/>
            <person name="Chiara M."/>
            <person name="Scrascia M."/>
        </authorList>
    </citation>
    <scope>NUCLEOTIDE SEQUENCE [LARGE SCALE GENOMIC DNA]</scope>
    <source>
        <strain evidence="4 5">H1</strain>
    </source>
</reference>
<dbReference type="InterPro" id="IPR054545">
    <property type="entry name" value="ApeI-like"/>
</dbReference>
<name>A0ABU5IKQ0_9BURK</name>
<evidence type="ECO:0000313" key="5">
    <source>
        <dbReference type="Proteomes" id="UP001293718"/>
    </source>
</evidence>
<dbReference type="Gene3D" id="3.40.50.12780">
    <property type="entry name" value="N-terminal domain of ligase-like"/>
    <property type="match status" value="1"/>
</dbReference>
<keyword evidence="5" id="KW-1185">Reference proteome</keyword>
<protein>
    <submittedName>
        <fullName evidence="4">AMP-binding protein</fullName>
    </submittedName>
</protein>
<evidence type="ECO:0000256" key="1">
    <source>
        <dbReference type="ARBA" id="ARBA00022598"/>
    </source>
</evidence>
<dbReference type="Proteomes" id="UP001293718">
    <property type="component" value="Unassembled WGS sequence"/>
</dbReference>
<comment type="caution">
    <text evidence="4">The sequence shown here is derived from an EMBL/GenBank/DDBJ whole genome shotgun (WGS) entry which is preliminary data.</text>
</comment>